<dbReference type="InterPro" id="IPR008854">
    <property type="entry name" value="TPMT"/>
</dbReference>
<keyword evidence="1 5" id="KW-0489">Methyltransferase</keyword>
<proteinExistence type="predicted"/>
<reference evidence="5 6" key="1">
    <citation type="submission" date="2018-11" db="EMBL/GenBank/DDBJ databases">
        <title>Micromonospora sp. PPF5-17, a new actinomycetes isolated from a hot spring soil.</title>
        <authorList>
            <person name="Thawai C."/>
        </authorList>
    </citation>
    <scope>NUCLEOTIDE SEQUENCE [LARGE SCALE GENOMIC DNA]</scope>
    <source>
        <strain evidence="5 6">PPF5-17</strain>
    </source>
</reference>
<dbReference type="PANTHER" id="PTHR43464:SF94">
    <property type="entry name" value="MALONYL-[ACYL-CARRIER PROTEIN] O-METHYLTRANSFERASE"/>
    <property type="match status" value="1"/>
</dbReference>
<dbReference type="GO" id="GO:0008168">
    <property type="term" value="F:methyltransferase activity"/>
    <property type="evidence" value="ECO:0007669"/>
    <property type="project" value="UniProtKB-KW"/>
</dbReference>
<evidence type="ECO:0000256" key="2">
    <source>
        <dbReference type="ARBA" id="ARBA00022679"/>
    </source>
</evidence>
<feature type="region of interest" description="Disordered" evidence="4">
    <location>
        <begin position="1"/>
        <end position="46"/>
    </location>
</feature>
<dbReference type="GO" id="GO:0032259">
    <property type="term" value="P:methylation"/>
    <property type="evidence" value="ECO:0007669"/>
    <property type="project" value="UniProtKB-KW"/>
</dbReference>
<organism evidence="5 6">
    <name type="scientific">Micromonospora solifontis</name>
    <dbReference type="NCBI Taxonomy" id="2487138"/>
    <lineage>
        <taxon>Bacteria</taxon>
        <taxon>Bacillati</taxon>
        <taxon>Actinomycetota</taxon>
        <taxon>Actinomycetes</taxon>
        <taxon>Micromonosporales</taxon>
        <taxon>Micromonosporaceae</taxon>
        <taxon>Micromonospora</taxon>
    </lineage>
</organism>
<dbReference type="EMBL" id="RJLN01000027">
    <property type="protein sequence ID" value="RNL98934.1"/>
    <property type="molecule type" value="Genomic_DNA"/>
</dbReference>
<evidence type="ECO:0000313" key="6">
    <source>
        <dbReference type="Proteomes" id="UP000280698"/>
    </source>
</evidence>
<dbReference type="Pfam" id="PF05724">
    <property type="entry name" value="TPMT"/>
    <property type="match status" value="1"/>
</dbReference>
<dbReference type="Proteomes" id="UP000280698">
    <property type="component" value="Unassembled WGS sequence"/>
</dbReference>
<keyword evidence="6" id="KW-1185">Reference proteome</keyword>
<evidence type="ECO:0000256" key="4">
    <source>
        <dbReference type="SAM" id="MobiDB-lite"/>
    </source>
</evidence>
<name>A0ABX9WGW8_9ACTN</name>
<sequence length="243" mass="26092">MRCPVTLRRSPGRRPSRAGRSEEASVHDNGPTHRLSSRSAAEGDPTGRFERLYAEAARGAAEVPWDRDAPHSLLAEWTARTRPDGSGRRAVVVGCGFGRDAEHLAALGFATVAFDIAPTAVREARRRHAGSPVRYETADLLDPPADWLGAFDLVLESMNVQALPVELRERAIPAVGRLVAPGGTLLVIAAGRRDGTQVDGPPWPLTRAEIDAFAAGPLAPADVAEIVAPDGGLRWRAEFHRAR</sequence>
<gene>
    <name evidence="5" type="ORF">EFE23_12050</name>
</gene>
<dbReference type="Gene3D" id="3.40.50.150">
    <property type="entry name" value="Vaccinia Virus protein VP39"/>
    <property type="match status" value="1"/>
</dbReference>
<dbReference type="InterPro" id="IPR029063">
    <property type="entry name" value="SAM-dependent_MTases_sf"/>
</dbReference>
<dbReference type="SUPFAM" id="SSF53335">
    <property type="entry name" value="S-adenosyl-L-methionine-dependent methyltransferases"/>
    <property type="match status" value="1"/>
</dbReference>
<dbReference type="PROSITE" id="PS51585">
    <property type="entry name" value="SAM_MT_TPMT"/>
    <property type="match status" value="1"/>
</dbReference>
<evidence type="ECO:0000256" key="3">
    <source>
        <dbReference type="ARBA" id="ARBA00022691"/>
    </source>
</evidence>
<evidence type="ECO:0000313" key="5">
    <source>
        <dbReference type="EMBL" id="RNL98934.1"/>
    </source>
</evidence>
<dbReference type="CDD" id="cd02440">
    <property type="entry name" value="AdoMet_MTases"/>
    <property type="match status" value="1"/>
</dbReference>
<accession>A0ABX9WGW8</accession>
<dbReference type="PANTHER" id="PTHR43464">
    <property type="entry name" value="METHYLTRANSFERASE"/>
    <property type="match status" value="1"/>
</dbReference>
<comment type="caution">
    <text evidence="5">The sequence shown here is derived from an EMBL/GenBank/DDBJ whole genome shotgun (WGS) entry which is preliminary data.</text>
</comment>
<keyword evidence="2" id="KW-0808">Transferase</keyword>
<evidence type="ECO:0000256" key="1">
    <source>
        <dbReference type="ARBA" id="ARBA00022603"/>
    </source>
</evidence>
<keyword evidence="3" id="KW-0949">S-adenosyl-L-methionine</keyword>
<protein>
    <submittedName>
        <fullName evidence="5">Methyltransferase domain-containing protein</fullName>
    </submittedName>
</protein>